<dbReference type="Proteomes" id="UP000503447">
    <property type="component" value="Chromosome"/>
</dbReference>
<evidence type="ECO:0008006" key="5">
    <source>
        <dbReference type="Google" id="ProtNLM"/>
    </source>
</evidence>
<evidence type="ECO:0000313" key="3">
    <source>
        <dbReference type="EMBL" id="QJW97434.1"/>
    </source>
</evidence>
<keyword evidence="2" id="KW-0472">Membrane</keyword>
<dbReference type="AlphaFoldDB" id="A0A6M5YVD5"/>
<feature type="region of interest" description="Disordered" evidence="1">
    <location>
        <begin position="162"/>
        <end position="205"/>
    </location>
</feature>
<keyword evidence="2" id="KW-0812">Transmembrane</keyword>
<evidence type="ECO:0000256" key="2">
    <source>
        <dbReference type="SAM" id="Phobius"/>
    </source>
</evidence>
<proteinExistence type="predicted"/>
<evidence type="ECO:0000313" key="4">
    <source>
        <dbReference type="Proteomes" id="UP000503447"/>
    </source>
</evidence>
<gene>
    <name evidence="3" type="ORF">FTUN_5008</name>
</gene>
<dbReference type="EMBL" id="CP053452">
    <property type="protein sequence ID" value="QJW97434.1"/>
    <property type="molecule type" value="Genomic_DNA"/>
</dbReference>
<dbReference type="KEGG" id="ftj:FTUN_5008"/>
<name>A0A6M5YVD5_9BACT</name>
<organism evidence="3 4">
    <name type="scientific">Frigoriglobus tundricola</name>
    <dbReference type="NCBI Taxonomy" id="2774151"/>
    <lineage>
        <taxon>Bacteria</taxon>
        <taxon>Pseudomonadati</taxon>
        <taxon>Planctomycetota</taxon>
        <taxon>Planctomycetia</taxon>
        <taxon>Gemmatales</taxon>
        <taxon>Gemmataceae</taxon>
        <taxon>Frigoriglobus</taxon>
    </lineage>
</organism>
<reference evidence="4" key="1">
    <citation type="submission" date="2020-05" db="EMBL/GenBank/DDBJ databases">
        <title>Frigoriglobus tundricola gen. nov., sp. nov., a psychrotolerant cellulolytic planctomycete of the family Gemmataceae with two divergent copies of 16S rRNA gene.</title>
        <authorList>
            <person name="Kulichevskaya I.S."/>
            <person name="Ivanova A.A."/>
            <person name="Naumoff D.G."/>
            <person name="Beletsky A.V."/>
            <person name="Rijpstra W.I.C."/>
            <person name="Sinninghe Damste J.S."/>
            <person name="Mardanov A.V."/>
            <person name="Ravin N.V."/>
            <person name="Dedysh S.N."/>
        </authorList>
    </citation>
    <scope>NUCLEOTIDE SEQUENCE [LARGE SCALE GENOMIC DNA]</scope>
    <source>
        <strain evidence="4">PL17</strain>
    </source>
</reference>
<feature type="transmembrane region" description="Helical" evidence="2">
    <location>
        <begin position="241"/>
        <end position="263"/>
    </location>
</feature>
<feature type="transmembrane region" description="Helical" evidence="2">
    <location>
        <begin position="401"/>
        <end position="420"/>
    </location>
</feature>
<feature type="transmembrane region" description="Helical" evidence="2">
    <location>
        <begin position="362"/>
        <end position="381"/>
    </location>
</feature>
<evidence type="ECO:0000256" key="1">
    <source>
        <dbReference type="SAM" id="MobiDB-lite"/>
    </source>
</evidence>
<keyword evidence="2" id="KW-1133">Transmembrane helix</keyword>
<protein>
    <recommendedName>
        <fullName evidence="5">Glycosyltransferase RgtA/B/C/D-like domain-containing protein</fullName>
    </recommendedName>
</protein>
<dbReference type="RefSeq" id="WP_171472801.1">
    <property type="nucleotide sequence ID" value="NZ_CP053452.2"/>
</dbReference>
<feature type="transmembrane region" description="Helical" evidence="2">
    <location>
        <begin position="275"/>
        <end position="300"/>
    </location>
</feature>
<accession>A0A6M5YVD5</accession>
<keyword evidence="4" id="KW-1185">Reference proteome</keyword>
<feature type="transmembrane region" description="Helical" evidence="2">
    <location>
        <begin position="330"/>
        <end position="350"/>
    </location>
</feature>
<sequence>MSKVARTRWAPWRSAACGWLVAGAFLAAGAPLFLRMPLWCDPTLYAVAARAVASGGVHYRDVFDTNPPGFVWLLCGVRGVLGTSSEALRLTDLLLVGLVTAGLLWWARKAGADRAAVAWAAAAGAAFYPFTHEFNHVQRDVWMMLPAGAALVLRLRRAEDPTPPAPLRSLPGPVSGASRGPGQGKGEEDKDPTPNPSLKGGEQNLQSFDTSAGAEEAPRAVTLSLKEGGRGVGLSPFLEGLLWGAGCWIKPHLLFIALAAWLVTQRRLRWRDHLAVFAGGAVAGGAGAGWLVATGAWPYFLDVWRTWNADYLATVYRELPFRVLIQLEYFPPYSACALLAVPLAVANVRARSDAPGPFRRRVLAAVYLAWLVVTLLLQRPFHYLHVPETLLMIAVFAANRWPVPFALVLLPTTAGLVLALSGRSVSHVPPHPVFDAARTQWWVRCLDRDPPREVRRGVAMWAQHFGGTDPVELGAVADYLRGQNVRDGELIAWHDSPHGLYLDLGVEPGFRFMHVGTAAGLGKWQERTVLRELRTAVPRARFAVSDMHRVTARYADLNDPSADGLPNVLPGWQRDEFPFDQPVVFRSPSGRYLVHRILKPVTSARIPDRLDQAEPNKE</sequence>